<dbReference type="EMBL" id="LRGB01000915">
    <property type="protein sequence ID" value="KZS15215.1"/>
    <property type="molecule type" value="Genomic_DNA"/>
</dbReference>
<accession>A0A164YG16</accession>
<evidence type="ECO:0000256" key="1">
    <source>
        <dbReference type="SAM" id="MobiDB-lite"/>
    </source>
</evidence>
<evidence type="ECO:0008006" key="5">
    <source>
        <dbReference type="Google" id="ProtNLM"/>
    </source>
</evidence>
<feature type="region of interest" description="Disordered" evidence="1">
    <location>
        <begin position="1"/>
        <end position="24"/>
    </location>
</feature>
<dbReference type="Proteomes" id="UP000076858">
    <property type="component" value="Unassembled WGS sequence"/>
</dbReference>
<feature type="compositionally biased region" description="Basic and acidic residues" evidence="1">
    <location>
        <begin position="1"/>
        <end position="11"/>
    </location>
</feature>
<keyword evidence="2" id="KW-0472">Membrane</keyword>
<reference evidence="3 4" key="1">
    <citation type="submission" date="2016-03" db="EMBL/GenBank/DDBJ databases">
        <title>EvidentialGene: Evidence-directed Construction of Genes on Genomes.</title>
        <authorList>
            <person name="Gilbert D.G."/>
            <person name="Choi J.-H."/>
            <person name="Mockaitis K."/>
            <person name="Colbourne J."/>
            <person name="Pfrender M."/>
        </authorList>
    </citation>
    <scope>NUCLEOTIDE SEQUENCE [LARGE SCALE GENOMIC DNA]</scope>
    <source>
        <strain evidence="3 4">Xinb3</strain>
        <tissue evidence="3">Complete organism</tissue>
    </source>
</reference>
<comment type="caution">
    <text evidence="3">The sequence shown here is derived from an EMBL/GenBank/DDBJ whole genome shotgun (WGS) entry which is preliminary data.</text>
</comment>
<keyword evidence="4" id="KW-1185">Reference proteome</keyword>
<organism evidence="3 4">
    <name type="scientific">Daphnia magna</name>
    <dbReference type="NCBI Taxonomy" id="35525"/>
    <lineage>
        <taxon>Eukaryota</taxon>
        <taxon>Metazoa</taxon>
        <taxon>Ecdysozoa</taxon>
        <taxon>Arthropoda</taxon>
        <taxon>Crustacea</taxon>
        <taxon>Branchiopoda</taxon>
        <taxon>Diplostraca</taxon>
        <taxon>Cladocera</taxon>
        <taxon>Anomopoda</taxon>
        <taxon>Daphniidae</taxon>
        <taxon>Daphnia</taxon>
    </lineage>
</organism>
<sequence>MPHESTGEKIKKMQQNNTAKKEINNHKIKIKRTGFHFFFFRLRSSGYRSRCVHMYLLLLSSSLFFWSSVVGNTRSTCVLVSNGEKGRPR</sequence>
<proteinExistence type="predicted"/>
<keyword evidence="2" id="KW-0812">Transmembrane</keyword>
<feature type="transmembrane region" description="Helical" evidence="2">
    <location>
        <begin position="51"/>
        <end position="69"/>
    </location>
</feature>
<evidence type="ECO:0000313" key="3">
    <source>
        <dbReference type="EMBL" id="KZS15215.1"/>
    </source>
</evidence>
<keyword evidence="2" id="KW-1133">Transmembrane helix</keyword>
<evidence type="ECO:0000313" key="4">
    <source>
        <dbReference type="Proteomes" id="UP000076858"/>
    </source>
</evidence>
<gene>
    <name evidence="3" type="ORF">APZ42_019282</name>
</gene>
<dbReference type="AlphaFoldDB" id="A0A164YG16"/>
<name>A0A164YG16_9CRUS</name>
<protein>
    <recommendedName>
        <fullName evidence="5">Transmembrane protein</fullName>
    </recommendedName>
</protein>
<evidence type="ECO:0000256" key="2">
    <source>
        <dbReference type="SAM" id="Phobius"/>
    </source>
</evidence>